<keyword evidence="9" id="KW-1185">Reference proteome</keyword>
<evidence type="ECO:0000256" key="5">
    <source>
        <dbReference type="ARBA" id="ARBA00023004"/>
    </source>
</evidence>
<evidence type="ECO:0000256" key="3">
    <source>
        <dbReference type="ARBA" id="ARBA00022617"/>
    </source>
</evidence>
<evidence type="ECO:0000256" key="6">
    <source>
        <dbReference type="PIRSR" id="PIRSR602401-1"/>
    </source>
</evidence>
<protein>
    <submittedName>
        <fullName evidence="8">Cytochrome P450 monooxygenase rdc4</fullName>
    </submittedName>
</protein>
<keyword evidence="5 6" id="KW-0408">Iron</keyword>
<dbReference type="PANTHER" id="PTHR24305">
    <property type="entry name" value="CYTOCHROME P450"/>
    <property type="match status" value="1"/>
</dbReference>
<dbReference type="InterPro" id="IPR002401">
    <property type="entry name" value="Cyt_P450_E_grp-I"/>
</dbReference>
<dbReference type="PANTHER" id="PTHR24305:SF210">
    <property type="entry name" value="CYTOCHROME P450 MONOOXYGENASE ASQL-RELATED"/>
    <property type="match status" value="1"/>
</dbReference>
<dbReference type="InterPro" id="IPR001128">
    <property type="entry name" value="Cyt_P450"/>
</dbReference>
<dbReference type="PRINTS" id="PR00463">
    <property type="entry name" value="EP450I"/>
</dbReference>
<dbReference type="PROSITE" id="PS00086">
    <property type="entry name" value="CYTOCHROME_P450"/>
    <property type="match status" value="1"/>
</dbReference>
<dbReference type="Gene3D" id="1.10.630.10">
    <property type="entry name" value="Cytochrome P450"/>
    <property type="match status" value="1"/>
</dbReference>
<keyword evidence="3 6" id="KW-0349">Heme</keyword>
<reference evidence="8" key="1">
    <citation type="submission" date="2023-06" db="EMBL/GenBank/DDBJ databases">
        <title>Multi-omics analyses reveal the molecular pathogenesis toolkit of Lasiodiplodia hormozganensis, a cross-kingdom pathogen.</title>
        <authorList>
            <person name="Felix C."/>
            <person name="Meneses R."/>
            <person name="Goncalves M.F.M."/>
            <person name="Tilleman L."/>
            <person name="Duarte A.S."/>
            <person name="Jorrin-Novo J.V."/>
            <person name="Van De Peer Y."/>
            <person name="Deforce D."/>
            <person name="Van Nieuwerburgh F."/>
            <person name="Esteves A.C."/>
            <person name="Alves A."/>
        </authorList>
    </citation>
    <scope>NUCLEOTIDE SEQUENCE</scope>
    <source>
        <strain evidence="8">CBS 339.90</strain>
    </source>
</reference>
<dbReference type="SUPFAM" id="SSF48264">
    <property type="entry name" value="Cytochrome P450"/>
    <property type="match status" value="1"/>
</dbReference>
<feature type="binding site" description="axial binding residue" evidence="6">
    <location>
        <position position="447"/>
    </location>
    <ligand>
        <name>heme</name>
        <dbReference type="ChEBI" id="CHEBI:30413"/>
    </ligand>
    <ligandPart>
        <name>Fe</name>
        <dbReference type="ChEBI" id="CHEBI:18248"/>
    </ligandPart>
</feature>
<evidence type="ECO:0000256" key="4">
    <source>
        <dbReference type="ARBA" id="ARBA00022723"/>
    </source>
</evidence>
<proteinExistence type="inferred from homology"/>
<dbReference type="Proteomes" id="UP001175001">
    <property type="component" value="Unassembled WGS sequence"/>
</dbReference>
<dbReference type="GO" id="GO:0016705">
    <property type="term" value="F:oxidoreductase activity, acting on paired donors, with incorporation or reduction of molecular oxygen"/>
    <property type="evidence" value="ECO:0007669"/>
    <property type="project" value="InterPro"/>
</dbReference>
<dbReference type="Pfam" id="PF00067">
    <property type="entry name" value="p450"/>
    <property type="match status" value="1"/>
</dbReference>
<dbReference type="GO" id="GO:0005506">
    <property type="term" value="F:iron ion binding"/>
    <property type="evidence" value="ECO:0007669"/>
    <property type="project" value="InterPro"/>
</dbReference>
<keyword evidence="7" id="KW-0560">Oxidoreductase</keyword>
<gene>
    <name evidence="8" type="primary">rdc4_8</name>
    <name evidence="8" type="ORF">DIS24_g9248</name>
</gene>
<dbReference type="GO" id="GO:0020037">
    <property type="term" value="F:heme binding"/>
    <property type="evidence" value="ECO:0007669"/>
    <property type="project" value="InterPro"/>
</dbReference>
<comment type="caution">
    <text evidence="8">The sequence shown here is derived from an EMBL/GenBank/DDBJ whole genome shotgun (WGS) entry which is preliminary data.</text>
</comment>
<accession>A0AA39XWA3</accession>
<evidence type="ECO:0000313" key="9">
    <source>
        <dbReference type="Proteomes" id="UP001175001"/>
    </source>
</evidence>
<sequence length="451" mass="50114">MFLVSLLFSAACLWIAGRCFYNLYLHPLRSYPGPWLCRASSLPRIWHRTVGTNISHAHHAHEKYGPVVRLSPGELSYINYDAWNDIYGRNDGKAALPKDPTFNSPSADFPPGLVQVTDGAPHARQRRIFAPAFSNTSLMKQESMLRGHVRKMVAKLQRACDSASSPSSSSGGAELDICSFFNFLTFDVMADLAFGAPLGLLDAGQYTPWVKNVFAVFRILSLRAIILYYLPALQGLMTRVLARPAMVAARKAHIDYAAGLVDRRLDADAQTQEERPDVWALVEKKMDVLTREEMHINAATFMAAGTETTATALCGVVWFLARDAGAMGRVTEEVRGLRGEEDLTMDTLARLPYLNAVISEAMRLYPPTPDMLYRLVPEGGAMVCGKLVPAGTVVGIHQWPAYHSAHNFARPEEFIPERWLPEATVKGEFMNDERRIVQPFSRGPRSCIGKK</sequence>
<keyword evidence="4 6" id="KW-0479">Metal-binding</keyword>
<dbReference type="InterPro" id="IPR050121">
    <property type="entry name" value="Cytochrome_P450_monoxygenase"/>
</dbReference>
<evidence type="ECO:0000256" key="2">
    <source>
        <dbReference type="ARBA" id="ARBA00010617"/>
    </source>
</evidence>
<dbReference type="EMBL" id="JAUJDW010000079">
    <property type="protein sequence ID" value="KAK0640542.1"/>
    <property type="molecule type" value="Genomic_DNA"/>
</dbReference>
<dbReference type="PRINTS" id="PR00385">
    <property type="entry name" value="P450"/>
</dbReference>
<dbReference type="InterPro" id="IPR017972">
    <property type="entry name" value="Cyt_P450_CS"/>
</dbReference>
<dbReference type="AlphaFoldDB" id="A0AA39XWA3"/>
<comment type="similarity">
    <text evidence="2 7">Belongs to the cytochrome P450 family.</text>
</comment>
<dbReference type="GO" id="GO:0004497">
    <property type="term" value="F:monooxygenase activity"/>
    <property type="evidence" value="ECO:0007669"/>
    <property type="project" value="UniProtKB-KW"/>
</dbReference>
<evidence type="ECO:0000313" key="8">
    <source>
        <dbReference type="EMBL" id="KAK0640542.1"/>
    </source>
</evidence>
<dbReference type="InterPro" id="IPR036396">
    <property type="entry name" value="Cyt_P450_sf"/>
</dbReference>
<keyword evidence="7 8" id="KW-0503">Monooxygenase</keyword>
<comment type="cofactor">
    <cofactor evidence="1 6">
        <name>heme</name>
        <dbReference type="ChEBI" id="CHEBI:30413"/>
    </cofactor>
</comment>
<name>A0AA39XWA3_9PEZI</name>
<dbReference type="CDD" id="cd11058">
    <property type="entry name" value="CYP60B-like"/>
    <property type="match status" value="1"/>
</dbReference>
<evidence type="ECO:0000256" key="7">
    <source>
        <dbReference type="RuleBase" id="RU000461"/>
    </source>
</evidence>
<evidence type="ECO:0000256" key="1">
    <source>
        <dbReference type="ARBA" id="ARBA00001971"/>
    </source>
</evidence>
<organism evidence="8 9">
    <name type="scientific">Lasiodiplodia hormozganensis</name>
    <dbReference type="NCBI Taxonomy" id="869390"/>
    <lineage>
        <taxon>Eukaryota</taxon>
        <taxon>Fungi</taxon>
        <taxon>Dikarya</taxon>
        <taxon>Ascomycota</taxon>
        <taxon>Pezizomycotina</taxon>
        <taxon>Dothideomycetes</taxon>
        <taxon>Dothideomycetes incertae sedis</taxon>
        <taxon>Botryosphaeriales</taxon>
        <taxon>Botryosphaeriaceae</taxon>
        <taxon>Lasiodiplodia</taxon>
    </lineage>
</organism>